<comment type="caution">
    <text evidence="11">The sequence shown here is derived from an EMBL/GenBank/DDBJ whole genome shotgun (WGS) entry which is preliminary data.</text>
</comment>
<evidence type="ECO:0000256" key="2">
    <source>
        <dbReference type="ARBA" id="ARBA00009215"/>
    </source>
</evidence>
<dbReference type="PANTHER" id="PTHR24016">
    <property type="entry name" value="CONSERVED OLIGOMERIC GOLGI COMPLEX SUBUNIT 4"/>
    <property type="match status" value="1"/>
</dbReference>
<protein>
    <recommendedName>
        <fullName evidence="3">Conserved oligomeric Golgi complex subunit 4</fullName>
    </recommendedName>
    <alternativeName>
        <fullName evidence="8">Component of oligomeric Golgi complex 4</fullName>
    </alternativeName>
</protein>
<evidence type="ECO:0000256" key="7">
    <source>
        <dbReference type="ARBA" id="ARBA00023136"/>
    </source>
</evidence>
<sequence>MPEGRSRRRHAELLARLAAVKQQQAALKQETTEFLRDPAATEKAEALSALRELRSLTPEVTVLCAQTGAVVERIANANDVAEKMTKEVRRIDILQSRLTATLTQSSQLLKLRNALAGMRRAMQLRKYADAAAFLNELKGIEGMMPLDVADKLRVDTMESDLKTVIESAFADGLRDGDRGQIHTYAPLFQAVGKEYEERGLSMLLLYVKDALMTQLTPMTKGSYSTKELMDQLTTVFNTVAAMAQEYDTLAGQCFARVDGVNRLLQPIYAIGEKTSVVIITAYMKQRSFHDRMTVSKDGTERTPQLSPTARGGAPGSNKSASSAEDEIAVLNEQLNEIAVLIQHTQTYERFMRSRVVSVDDTKHVLPSSSESELGKSVQELAGYYCFFENDLLNKAARKAFQWEELRYASAPASSAPDAEMALYPLSSAIDEIFYVSRNSGLRALATGHADCAAGVLNMINTVLRDALGDTMRSRIRNMAAHVKLDSDSSLLASTTQLRDQMQQQFAKLSKTMGPIQLSGTGGSVGLTGANPGSASATPDVVRKELGPQVVMNSLAATTDYIAQLKGELEHELQQDFDEVPSHLRTCLNGLEDASAELAQLLRASRKKLCMVLEPKLTSFLGALLTPTAKRAVLYELTEQMYTFNEANDPFAHQFVMAMRDLLLSFRPDLSPTNYSALVETLATATVEILERWFYGQHIRFNQLGALQFDKDLRVISAFFTEDCDCRVLFATLTQIATVLNVDAPEDVQDVYGRRGRGGVDWKLSAAQTKEVLSRRVEFSETKINQLRL</sequence>
<evidence type="ECO:0000256" key="3">
    <source>
        <dbReference type="ARBA" id="ARBA00020975"/>
    </source>
</evidence>
<evidence type="ECO:0000256" key="6">
    <source>
        <dbReference type="ARBA" id="ARBA00023034"/>
    </source>
</evidence>
<name>A0A8K1CTT6_PYTOL</name>
<keyword evidence="12" id="KW-1185">Reference proteome</keyword>
<organism evidence="11 12">
    <name type="scientific">Pythium oligandrum</name>
    <name type="common">Mycoparasitic fungus</name>
    <dbReference type="NCBI Taxonomy" id="41045"/>
    <lineage>
        <taxon>Eukaryota</taxon>
        <taxon>Sar</taxon>
        <taxon>Stramenopiles</taxon>
        <taxon>Oomycota</taxon>
        <taxon>Peronosporomycetes</taxon>
        <taxon>Pythiales</taxon>
        <taxon>Pythiaceae</taxon>
        <taxon>Pythium</taxon>
    </lineage>
</organism>
<keyword evidence="6" id="KW-0333">Golgi apparatus</keyword>
<dbReference type="InterPro" id="IPR013167">
    <property type="entry name" value="COG4_M"/>
</dbReference>
<dbReference type="Proteomes" id="UP000794436">
    <property type="component" value="Unassembled WGS sequence"/>
</dbReference>
<dbReference type="EMBL" id="SPLM01000002">
    <property type="protein sequence ID" value="TMW68808.1"/>
    <property type="molecule type" value="Genomic_DNA"/>
</dbReference>
<keyword evidence="4" id="KW-0813">Transport</keyword>
<comment type="subcellular location">
    <subcellularLocation>
        <location evidence="1">Golgi apparatus membrane</location>
        <topology evidence="1">Peripheral membrane protein</topology>
    </subcellularLocation>
</comment>
<feature type="region of interest" description="Disordered" evidence="9">
    <location>
        <begin position="291"/>
        <end position="324"/>
    </location>
</feature>
<dbReference type="GO" id="GO:0000139">
    <property type="term" value="C:Golgi membrane"/>
    <property type="evidence" value="ECO:0007669"/>
    <property type="project" value="UniProtKB-SubCell"/>
</dbReference>
<evidence type="ECO:0000259" key="10">
    <source>
        <dbReference type="SMART" id="SM00762"/>
    </source>
</evidence>
<accession>A0A8K1CTT6</accession>
<dbReference type="Pfam" id="PF08318">
    <property type="entry name" value="COG4_m"/>
    <property type="match status" value="1"/>
</dbReference>
<dbReference type="InterPro" id="IPR048684">
    <property type="entry name" value="COG4_C"/>
</dbReference>
<dbReference type="PANTHER" id="PTHR24016:SF0">
    <property type="entry name" value="CONSERVED OLIGOMERIC GOLGI COMPLEX SUBUNIT 4"/>
    <property type="match status" value="1"/>
</dbReference>
<evidence type="ECO:0000256" key="9">
    <source>
        <dbReference type="SAM" id="MobiDB-lite"/>
    </source>
</evidence>
<feature type="domain" description="COG4 transport protein middle alpha-helical bundle" evidence="10">
    <location>
        <begin position="154"/>
        <end position="476"/>
    </location>
</feature>
<comment type="similarity">
    <text evidence="2">Belongs to the COG4 family.</text>
</comment>
<dbReference type="AlphaFoldDB" id="A0A8K1CTT6"/>
<keyword evidence="7" id="KW-0472">Membrane</keyword>
<evidence type="ECO:0000256" key="8">
    <source>
        <dbReference type="ARBA" id="ARBA00031340"/>
    </source>
</evidence>
<keyword evidence="5" id="KW-0653">Protein transport</keyword>
<evidence type="ECO:0000313" key="12">
    <source>
        <dbReference type="Proteomes" id="UP000794436"/>
    </source>
</evidence>
<dbReference type="InterPro" id="IPR048682">
    <property type="entry name" value="COG4"/>
</dbReference>
<reference evidence="11" key="1">
    <citation type="submission" date="2019-03" db="EMBL/GenBank/DDBJ databases">
        <title>Long read genome sequence of the mycoparasitic Pythium oligandrum ATCC 38472 isolated from sugarbeet rhizosphere.</title>
        <authorList>
            <person name="Gaulin E."/>
        </authorList>
    </citation>
    <scope>NUCLEOTIDE SEQUENCE</scope>
    <source>
        <strain evidence="11">ATCC 38472_TT</strain>
    </source>
</reference>
<evidence type="ECO:0000256" key="1">
    <source>
        <dbReference type="ARBA" id="ARBA00004395"/>
    </source>
</evidence>
<evidence type="ECO:0000313" key="11">
    <source>
        <dbReference type="EMBL" id="TMW68808.1"/>
    </source>
</evidence>
<feature type="compositionally biased region" description="Basic and acidic residues" evidence="9">
    <location>
        <begin position="291"/>
        <end position="300"/>
    </location>
</feature>
<evidence type="ECO:0000256" key="4">
    <source>
        <dbReference type="ARBA" id="ARBA00022448"/>
    </source>
</evidence>
<dbReference type="OrthoDB" id="47059at2759"/>
<dbReference type="Pfam" id="PF20662">
    <property type="entry name" value="COG4_C"/>
    <property type="match status" value="1"/>
</dbReference>
<proteinExistence type="inferred from homology"/>
<dbReference type="GO" id="GO:0015031">
    <property type="term" value="P:protein transport"/>
    <property type="evidence" value="ECO:0007669"/>
    <property type="project" value="UniProtKB-KW"/>
</dbReference>
<gene>
    <name evidence="11" type="ORF">Poli38472_006276</name>
</gene>
<evidence type="ECO:0000256" key="5">
    <source>
        <dbReference type="ARBA" id="ARBA00022927"/>
    </source>
</evidence>
<dbReference type="Pfam" id="PF20663">
    <property type="entry name" value="COG4_N"/>
    <property type="match status" value="1"/>
</dbReference>
<dbReference type="Gene3D" id="1.20.58.1970">
    <property type="match status" value="1"/>
</dbReference>
<dbReference type="InterPro" id="IPR048680">
    <property type="entry name" value="COG4_N"/>
</dbReference>
<dbReference type="SMART" id="SM00762">
    <property type="entry name" value="Cog4"/>
    <property type="match status" value="1"/>
</dbReference>